<dbReference type="EMBL" id="CP038810">
    <property type="protein sequence ID" value="QBZ97400.1"/>
    <property type="molecule type" value="Genomic_DNA"/>
</dbReference>
<gene>
    <name evidence="2" type="primary">fcl_2</name>
    <name evidence="2" type="ORF">GS03_00889</name>
</gene>
<dbReference type="PANTHER" id="PTHR48079">
    <property type="entry name" value="PROTEIN YEEZ"/>
    <property type="match status" value="1"/>
</dbReference>
<accession>A0A4P7PT23</accession>
<sequence>MILVTGGTGLVGAHLLLHLVENEDSIRAIYRHPNSIEKTKSLFKLYQKEHLFPKIDWVAADITDIPSLEVAFQNIDYVYHCAGLISFDPDDEEKLRKINIEGTANIVNFCLAYQIKKLCQVSSIAAFGNVASSEIPIDEETEWNPEAYHSDYAISKYGAEMEVWRAQQEGLQIVMVNPGVILGATIWDEGSGEIFTKVKNGLNFYTLGETGYVGVKDVVSAMIQLMKSTIVGERFCLVSESMSYQKIINTIAQNLNTRGGAERSGAKPKPTFYAKPWMTAILWRIDWFMNTFFRTKRKLSKHAATTIHTVDKYDSHKIKNALNFEFQSIDKVIEEIFSLQK</sequence>
<dbReference type="GO" id="GO:0050577">
    <property type="term" value="F:GDP-L-fucose synthase activity"/>
    <property type="evidence" value="ECO:0007669"/>
    <property type="project" value="UniProtKB-EC"/>
</dbReference>
<dbReference type="KEGG" id="fsn:GS03_00889"/>
<evidence type="ECO:0000313" key="2">
    <source>
        <dbReference type="EMBL" id="QBZ97400.1"/>
    </source>
</evidence>
<dbReference type="GO" id="GO:0004029">
    <property type="term" value="F:aldehyde dehydrogenase (NAD+) activity"/>
    <property type="evidence" value="ECO:0007669"/>
    <property type="project" value="TreeGrafter"/>
</dbReference>
<dbReference type="RefSeq" id="WP_136151361.1">
    <property type="nucleotide sequence ID" value="NZ_CP038810.1"/>
</dbReference>
<name>A0A4P7PT23_9FLAO</name>
<evidence type="ECO:0000259" key="1">
    <source>
        <dbReference type="Pfam" id="PF01370"/>
    </source>
</evidence>
<organism evidence="2 3">
    <name type="scientific">Flavobacterium sangjuense</name>
    <dbReference type="NCBI Taxonomy" id="2518177"/>
    <lineage>
        <taxon>Bacteria</taxon>
        <taxon>Pseudomonadati</taxon>
        <taxon>Bacteroidota</taxon>
        <taxon>Flavobacteriia</taxon>
        <taxon>Flavobacteriales</taxon>
        <taxon>Flavobacteriaceae</taxon>
        <taxon>Flavobacterium</taxon>
    </lineage>
</organism>
<dbReference type="AlphaFoldDB" id="A0A4P7PT23"/>
<dbReference type="InterPro" id="IPR001509">
    <property type="entry name" value="Epimerase_deHydtase"/>
</dbReference>
<dbReference type="InterPro" id="IPR036291">
    <property type="entry name" value="NAD(P)-bd_dom_sf"/>
</dbReference>
<dbReference type="GO" id="GO:0005737">
    <property type="term" value="C:cytoplasm"/>
    <property type="evidence" value="ECO:0007669"/>
    <property type="project" value="TreeGrafter"/>
</dbReference>
<dbReference type="OrthoDB" id="596910at2"/>
<dbReference type="InterPro" id="IPR051783">
    <property type="entry name" value="NAD(P)-dependent_oxidoreduct"/>
</dbReference>
<protein>
    <submittedName>
        <fullName evidence="2">GDP-L-fucose synthase</fullName>
        <ecNumber evidence="2">1.1.1.271</ecNumber>
    </submittedName>
</protein>
<dbReference type="EC" id="1.1.1.271" evidence="2"/>
<dbReference type="PANTHER" id="PTHR48079:SF6">
    <property type="entry name" value="NAD(P)-BINDING DOMAIN-CONTAINING PROTEIN-RELATED"/>
    <property type="match status" value="1"/>
</dbReference>
<dbReference type="Proteomes" id="UP000296862">
    <property type="component" value="Chromosome"/>
</dbReference>
<reference evidence="2 3" key="1">
    <citation type="submission" date="2019-04" db="EMBL/GenBank/DDBJ databases">
        <title>Flavobacterium sp. GS03.</title>
        <authorList>
            <person name="Kim H."/>
        </authorList>
    </citation>
    <scope>NUCLEOTIDE SEQUENCE [LARGE SCALE GENOMIC DNA]</scope>
    <source>
        <strain evidence="2 3">GS03</strain>
    </source>
</reference>
<dbReference type="Pfam" id="PF01370">
    <property type="entry name" value="Epimerase"/>
    <property type="match status" value="1"/>
</dbReference>
<evidence type="ECO:0000313" key="3">
    <source>
        <dbReference type="Proteomes" id="UP000296862"/>
    </source>
</evidence>
<proteinExistence type="predicted"/>
<keyword evidence="2" id="KW-0560">Oxidoreductase</keyword>
<feature type="domain" description="NAD-dependent epimerase/dehydratase" evidence="1">
    <location>
        <begin position="2"/>
        <end position="228"/>
    </location>
</feature>
<keyword evidence="3" id="KW-1185">Reference proteome</keyword>
<dbReference type="SUPFAM" id="SSF51735">
    <property type="entry name" value="NAD(P)-binding Rossmann-fold domains"/>
    <property type="match status" value="1"/>
</dbReference>
<dbReference type="Gene3D" id="3.40.50.720">
    <property type="entry name" value="NAD(P)-binding Rossmann-like Domain"/>
    <property type="match status" value="1"/>
</dbReference>